<dbReference type="GO" id="GO:0071949">
    <property type="term" value="F:FAD binding"/>
    <property type="evidence" value="ECO:0007669"/>
    <property type="project" value="TreeGrafter"/>
</dbReference>
<keyword evidence="9" id="KW-1185">Reference proteome</keyword>
<organism evidence="8 9">
    <name type="scientific">Acinetobacter lanii</name>
    <dbReference type="NCBI Taxonomy" id="2715163"/>
    <lineage>
        <taxon>Bacteria</taxon>
        <taxon>Pseudomonadati</taxon>
        <taxon>Pseudomonadota</taxon>
        <taxon>Gammaproteobacteria</taxon>
        <taxon>Moraxellales</taxon>
        <taxon>Moraxellaceae</taxon>
        <taxon>Acinetobacter</taxon>
    </lineage>
</organism>
<keyword evidence="6" id="KW-0813">Transport</keyword>
<keyword evidence="5" id="KW-0408">Iron</keyword>
<dbReference type="PANTHER" id="PTHR43396">
    <property type="entry name" value="FLAVOHEMOPROTEIN"/>
    <property type="match status" value="1"/>
</dbReference>
<evidence type="ECO:0000259" key="7">
    <source>
        <dbReference type="PROSITE" id="PS01033"/>
    </source>
</evidence>
<dbReference type="GO" id="GO:0046872">
    <property type="term" value="F:metal ion binding"/>
    <property type="evidence" value="ECO:0007669"/>
    <property type="project" value="UniProtKB-KW"/>
</dbReference>
<dbReference type="GO" id="GO:0008941">
    <property type="term" value="F:nitric oxide dioxygenase NAD(P)H activity"/>
    <property type="evidence" value="ECO:0007669"/>
    <property type="project" value="TreeGrafter"/>
</dbReference>
<dbReference type="GO" id="GO:0020037">
    <property type="term" value="F:heme binding"/>
    <property type="evidence" value="ECO:0007669"/>
    <property type="project" value="InterPro"/>
</dbReference>
<evidence type="ECO:0000256" key="6">
    <source>
        <dbReference type="RuleBase" id="RU000356"/>
    </source>
</evidence>
<dbReference type="AlphaFoldDB" id="A0A6G8S102"/>
<evidence type="ECO:0000256" key="2">
    <source>
        <dbReference type="ARBA" id="ARBA00022617"/>
    </source>
</evidence>
<evidence type="ECO:0000313" key="9">
    <source>
        <dbReference type="Proteomes" id="UP000501939"/>
    </source>
</evidence>
<dbReference type="InterPro" id="IPR017938">
    <property type="entry name" value="Riboflavin_synthase-like_b-brl"/>
</dbReference>
<dbReference type="GO" id="GO:0071500">
    <property type="term" value="P:cellular response to nitrosative stress"/>
    <property type="evidence" value="ECO:0007669"/>
    <property type="project" value="TreeGrafter"/>
</dbReference>
<evidence type="ECO:0000256" key="5">
    <source>
        <dbReference type="ARBA" id="ARBA00023004"/>
    </source>
</evidence>
<keyword evidence="4" id="KW-0479">Metal-binding</keyword>
<dbReference type="PROSITE" id="PS01033">
    <property type="entry name" value="GLOBIN"/>
    <property type="match status" value="1"/>
</dbReference>
<dbReference type="GO" id="GO:0019825">
    <property type="term" value="F:oxygen binding"/>
    <property type="evidence" value="ECO:0007669"/>
    <property type="project" value="InterPro"/>
</dbReference>
<evidence type="ECO:0000256" key="3">
    <source>
        <dbReference type="ARBA" id="ARBA00022621"/>
    </source>
</evidence>
<protein>
    <submittedName>
        <fullName evidence="8">Flavohemoprotein</fullName>
    </submittedName>
</protein>
<reference evidence="8 9" key="1">
    <citation type="submission" date="2020-03" db="EMBL/GenBank/DDBJ databases">
        <authorList>
            <person name="Zhu W."/>
        </authorList>
    </citation>
    <scope>NUCLEOTIDE SEQUENCE [LARGE SCALE GENOMIC DNA]</scope>
    <source>
        <strain evidence="8 9">185</strain>
    </source>
</reference>
<keyword evidence="3 6" id="KW-0561">Oxygen transport</keyword>
<dbReference type="RefSeq" id="WP_166322096.1">
    <property type="nucleotide sequence ID" value="NZ_CP049916.1"/>
</dbReference>
<dbReference type="FunFam" id="1.10.490.10:FF:000003">
    <property type="entry name" value="Flavohemoprotein"/>
    <property type="match status" value="1"/>
</dbReference>
<evidence type="ECO:0000256" key="4">
    <source>
        <dbReference type="ARBA" id="ARBA00022723"/>
    </source>
</evidence>
<dbReference type="GO" id="GO:0005344">
    <property type="term" value="F:oxygen carrier activity"/>
    <property type="evidence" value="ECO:0007669"/>
    <property type="project" value="UniProtKB-KW"/>
</dbReference>
<dbReference type="Gene3D" id="1.10.490.10">
    <property type="entry name" value="Globins"/>
    <property type="match status" value="1"/>
</dbReference>
<accession>A0A6G8S102</accession>
<comment type="similarity">
    <text evidence="1">In the C-terminal section; belongs to the flavoprotein pyridine nucleotide cytochrome reductase family.</text>
</comment>
<sequence>MTPQHIELVKSTVPVLRENGVALTTYFYQRMLNNHPELNNVFNLDHQSTGRQPRALAAAVLAYAEHIENPSVLAKAIEHITTKHVSLDIRPEQYAIVGENLLHSISEVLDVPMDAELIAAWKAAYFQLADILIGVEKQKYENLAAQNGGWAGWREFKISAIENTETAKRFTVTTQDGQDVAQAEAGQYVSVKVKVPAQDLEQAQQFTLIPSNSAQSYSFEVRAEENGTEFSVANILLSHYNVGDVVKLSAPLNR</sequence>
<dbReference type="Pfam" id="PF00042">
    <property type="entry name" value="Globin"/>
    <property type="match status" value="1"/>
</dbReference>
<dbReference type="InterPro" id="IPR009050">
    <property type="entry name" value="Globin-like_sf"/>
</dbReference>
<comment type="similarity">
    <text evidence="6">Belongs to the globin family.</text>
</comment>
<dbReference type="Gene3D" id="2.40.30.10">
    <property type="entry name" value="Translation factors"/>
    <property type="match status" value="1"/>
</dbReference>
<proteinExistence type="inferred from homology"/>
<evidence type="ECO:0000313" key="8">
    <source>
        <dbReference type="EMBL" id="QIO07892.1"/>
    </source>
</evidence>
<keyword evidence="2 6" id="KW-0349">Heme</keyword>
<dbReference type="SUPFAM" id="SSF46458">
    <property type="entry name" value="Globin-like"/>
    <property type="match status" value="1"/>
</dbReference>
<name>A0A6G8S102_9GAMM</name>
<dbReference type="InterPro" id="IPR012292">
    <property type="entry name" value="Globin/Proto"/>
</dbReference>
<dbReference type="InterPro" id="IPR000971">
    <property type="entry name" value="Globin"/>
</dbReference>
<dbReference type="KEGG" id="alj:G8D99_01840"/>
<gene>
    <name evidence="8" type="ORF">G8D99_01840</name>
</gene>
<dbReference type="PANTHER" id="PTHR43396:SF3">
    <property type="entry name" value="FLAVOHEMOPROTEIN"/>
    <property type="match status" value="1"/>
</dbReference>
<dbReference type="EMBL" id="CP049916">
    <property type="protein sequence ID" value="QIO07892.1"/>
    <property type="molecule type" value="Genomic_DNA"/>
</dbReference>
<dbReference type="GO" id="GO:0046210">
    <property type="term" value="P:nitric oxide catabolic process"/>
    <property type="evidence" value="ECO:0007669"/>
    <property type="project" value="TreeGrafter"/>
</dbReference>
<evidence type="ECO:0000256" key="1">
    <source>
        <dbReference type="ARBA" id="ARBA00006401"/>
    </source>
</evidence>
<dbReference type="Proteomes" id="UP000501939">
    <property type="component" value="Chromosome"/>
</dbReference>
<dbReference type="SUPFAM" id="SSF63380">
    <property type="entry name" value="Riboflavin synthase domain-like"/>
    <property type="match status" value="1"/>
</dbReference>
<feature type="domain" description="Globin" evidence="7">
    <location>
        <begin position="1"/>
        <end position="137"/>
    </location>
</feature>